<accession>A0A9X0A167</accession>
<proteinExistence type="predicted"/>
<organism evidence="1 2">
    <name type="scientific">Desmophyllum pertusum</name>
    <dbReference type="NCBI Taxonomy" id="174260"/>
    <lineage>
        <taxon>Eukaryota</taxon>
        <taxon>Metazoa</taxon>
        <taxon>Cnidaria</taxon>
        <taxon>Anthozoa</taxon>
        <taxon>Hexacorallia</taxon>
        <taxon>Scleractinia</taxon>
        <taxon>Caryophylliina</taxon>
        <taxon>Caryophylliidae</taxon>
        <taxon>Desmophyllum</taxon>
    </lineage>
</organism>
<dbReference type="EMBL" id="MU825406">
    <property type="protein sequence ID" value="KAJ7391502.1"/>
    <property type="molecule type" value="Genomic_DNA"/>
</dbReference>
<sequence>MDTLSLPPQEGELLFLSSPGDRVLCGLKVSGTNSVDEGIPKHVLADDNPPRDLADFGERIQATTIEDANKESNAPYEVVVVHSTAATTCYGCKGRVRDKPSLPVPPALYDLFIRHSERRVFNRPGETKIRISSKPEMAYYHPLRSCTGLDHDDVKVGRLIVPKDVHRLLNKVQSRHLIKEFQLELD</sequence>
<dbReference type="OrthoDB" id="10451670at2759"/>
<reference evidence="1" key="1">
    <citation type="submission" date="2023-01" db="EMBL/GenBank/DDBJ databases">
        <title>Genome assembly of the deep-sea coral Lophelia pertusa.</title>
        <authorList>
            <person name="Herrera S."/>
            <person name="Cordes E."/>
        </authorList>
    </citation>
    <scope>NUCLEOTIDE SEQUENCE</scope>
    <source>
        <strain evidence="1">USNM1676648</strain>
        <tissue evidence="1">Polyp</tissue>
    </source>
</reference>
<gene>
    <name evidence="1" type="ORF">OS493_018553</name>
</gene>
<keyword evidence="2" id="KW-1185">Reference proteome</keyword>
<comment type="caution">
    <text evidence="1">The sequence shown here is derived from an EMBL/GenBank/DDBJ whole genome shotgun (WGS) entry which is preliminary data.</text>
</comment>
<dbReference type="Proteomes" id="UP001163046">
    <property type="component" value="Unassembled WGS sequence"/>
</dbReference>
<name>A0A9X0A167_9CNID</name>
<dbReference type="AlphaFoldDB" id="A0A9X0A167"/>
<evidence type="ECO:0000313" key="1">
    <source>
        <dbReference type="EMBL" id="KAJ7391502.1"/>
    </source>
</evidence>
<evidence type="ECO:0000313" key="2">
    <source>
        <dbReference type="Proteomes" id="UP001163046"/>
    </source>
</evidence>
<protein>
    <submittedName>
        <fullName evidence="1">Uncharacterized protein</fullName>
    </submittedName>
</protein>